<sequence>MAKRLFADVDIDATPEQVWEVLTDLAAYPAWNPFIVRAEGVVEPGRRLTVTMQPVGGRATTLRPRLVDVDAPRRLRWRGTLGIRGLMDADHTFSLEPQGSGTRLVQQEDFRGALVPFLAASLDRKTLPAFVAMNEALKSRAEHTASRIRG</sequence>
<organism evidence="1 2">
    <name type="scientific">Geodermatophilus maliterrae</name>
    <dbReference type="NCBI Taxonomy" id="3162531"/>
    <lineage>
        <taxon>Bacteria</taxon>
        <taxon>Bacillati</taxon>
        <taxon>Actinomycetota</taxon>
        <taxon>Actinomycetes</taxon>
        <taxon>Geodermatophilales</taxon>
        <taxon>Geodermatophilaceae</taxon>
        <taxon>Geodermatophilus</taxon>
    </lineage>
</organism>
<comment type="caution">
    <text evidence="1">The sequence shown here is derived from an EMBL/GenBank/DDBJ whole genome shotgun (WGS) entry which is preliminary data.</text>
</comment>
<dbReference type="RefSeq" id="WP_369206435.1">
    <property type="nucleotide sequence ID" value="NZ_JBFNXQ010000031.1"/>
</dbReference>
<dbReference type="InterPro" id="IPR023393">
    <property type="entry name" value="START-like_dom_sf"/>
</dbReference>
<keyword evidence="2" id="KW-1185">Reference proteome</keyword>
<gene>
    <name evidence="1" type="ORF">ABQ292_11680</name>
</gene>
<dbReference type="Pfam" id="PF10604">
    <property type="entry name" value="Polyketide_cyc2"/>
    <property type="match status" value="1"/>
</dbReference>
<proteinExistence type="predicted"/>
<protein>
    <submittedName>
        <fullName evidence="1">SRPBCC family protein</fullName>
    </submittedName>
</protein>
<evidence type="ECO:0000313" key="2">
    <source>
        <dbReference type="Proteomes" id="UP001560045"/>
    </source>
</evidence>
<dbReference type="PANTHER" id="PTHR36166">
    <property type="entry name" value="CHROMOSOME 9, WHOLE GENOME SHOTGUN SEQUENCE"/>
    <property type="match status" value="1"/>
</dbReference>
<dbReference type="CDD" id="cd07822">
    <property type="entry name" value="SRPBCC_4"/>
    <property type="match status" value="1"/>
</dbReference>
<dbReference type="Proteomes" id="UP001560045">
    <property type="component" value="Unassembled WGS sequence"/>
</dbReference>
<dbReference type="SUPFAM" id="SSF55961">
    <property type="entry name" value="Bet v1-like"/>
    <property type="match status" value="1"/>
</dbReference>
<reference evidence="1 2" key="1">
    <citation type="submission" date="2024-06" db="EMBL/GenBank/DDBJ databases">
        <title>Draft genome sequence of Geodermatophilus badlandi, a novel member of the Geodermatophilaceae isolated from badland sedimentary rocks in the Red desert, Wyoming, USA.</title>
        <authorList>
            <person name="Ben Tekaya S."/>
            <person name="Nouioui I."/>
            <person name="Flores G.M."/>
            <person name="Shaal M.N."/>
            <person name="Bredoire F."/>
            <person name="Basile F."/>
            <person name="Van Diepen L."/>
            <person name="Ward N.L."/>
        </authorList>
    </citation>
    <scope>NUCLEOTIDE SEQUENCE [LARGE SCALE GENOMIC DNA]</scope>
    <source>
        <strain evidence="1 2">WL48A</strain>
    </source>
</reference>
<dbReference type="PANTHER" id="PTHR36166:SF1">
    <property type="entry name" value="SRPBCC DOMAIN-CONTAINING PROTEIN"/>
    <property type="match status" value="1"/>
</dbReference>
<name>A0ABV3XEK7_9ACTN</name>
<dbReference type="InterPro" id="IPR019587">
    <property type="entry name" value="Polyketide_cyclase/dehydratase"/>
</dbReference>
<dbReference type="Gene3D" id="3.30.530.20">
    <property type="match status" value="1"/>
</dbReference>
<accession>A0ABV3XEK7</accession>
<evidence type="ECO:0000313" key="1">
    <source>
        <dbReference type="EMBL" id="MEX5719018.1"/>
    </source>
</evidence>
<dbReference type="EMBL" id="JBFNXQ010000031">
    <property type="protein sequence ID" value="MEX5719018.1"/>
    <property type="molecule type" value="Genomic_DNA"/>
</dbReference>